<name>A0AAV7XVK2_9NEOP</name>
<dbReference type="EMBL" id="JAPTSV010000002">
    <property type="protein sequence ID" value="KAJ1530245.1"/>
    <property type="molecule type" value="Genomic_DNA"/>
</dbReference>
<organism evidence="2 3">
    <name type="scientific">Megalurothrips usitatus</name>
    <name type="common">bean blossom thrips</name>
    <dbReference type="NCBI Taxonomy" id="439358"/>
    <lineage>
        <taxon>Eukaryota</taxon>
        <taxon>Metazoa</taxon>
        <taxon>Ecdysozoa</taxon>
        <taxon>Arthropoda</taxon>
        <taxon>Hexapoda</taxon>
        <taxon>Insecta</taxon>
        <taxon>Pterygota</taxon>
        <taxon>Neoptera</taxon>
        <taxon>Paraneoptera</taxon>
        <taxon>Thysanoptera</taxon>
        <taxon>Terebrantia</taxon>
        <taxon>Thripoidea</taxon>
        <taxon>Thripidae</taxon>
        <taxon>Megalurothrips</taxon>
    </lineage>
</organism>
<protein>
    <recommendedName>
        <fullName evidence="1">Reverse transcriptase domain-containing protein</fullName>
    </recommendedName>
</protein>
<proteinExistence type="predicted"/>
<reference evidence="2" key="1">
    <citation type="submission" date="2022-12" db="EMBL/GenBank/DDBJ databases">
        <title>Chromosome-level genome assembly of the bean flower thrips Megalurothrips usitatus.</title>
        <authorList>
            <person name="Ma L."/>
            <person name="Liu Q."/>
            <person name="Li H."/>
            <person name="Cai W."/>
        </authorList>
    </citation>
    <scope>NUCLEOTIDE SEQUENCE</scope>
    <source>
        <strain evidence="2">Cailab_2022a</strain>
    </source>
</reference>
<dbReference type="InterPro" id="IPR036691">
    <property type="entry name" value="Endo/exonu/phosph_ase_sf"/>
</dbReference>
<evidence type="ECO:0000259" key="1">
    <source>
        <dbReference type="PROSITE" id="PS50878"/>
    </source>
</evidence>
<accession>A0AAV7XVK2</accession>
<dbReference type="SUPFAM" id="SSF56219">
    <property type="entry name" value="DNase I-like"/>
    <property type="match status" value="1"/>
</dbReference>
<dbReference type="Pfam" id="PF00078">
    <property type="entry name" value="RVT_1"/>
    <property type="match status" value="1"/>
</dbReference>
<dbReference type="PANTHER" id="PTHR19446">
    <property type="entry name" value="REVERSE TRANSCRIPTASES"/>
    <property type="match status" value="1"/>
</dbReference>
<dbReference type="Proteomes" id="UP001075354">
    <property type="component" value="Chromosome 2"/>
</dbReference>
<evidence type="ECO:0000313" key="2">
    <source>
        <dbReference type="EMBL" id="KAJ1530245.1"/>
    </source>
</evidence>
<feature type="domain" description="Reverse transcriptase" evidence="1">
    <location>
        <begin position="495"/>
        <end position="672"/>
    </location>
</feature>
<dbReference type="Gene3D" id="3.30.70.1820">
    <property type="entry name" value="L1 transposable element, RRM domain"/>
    <property type="match status" value="1"/>
</dbReference>
<keyword evidence="3" id="KW-1185">Reference proteome</keyword>
<gene>
    <name evidence="2" type="ORF">ONE63_005168</name>
</gene>
<dbReference type="InterPro" id="IPR000477">
    <property type="entry name" value="RT_dom"/>
</dbReference>
<dbReference type="AlphaFoldDB" id="A0AAV7XVK2"/>
<dbReference type="PROSITE" id="PS50878">
    <property type="entry name" value="RT_POL"/>
    <property type="match status" value="1"/>
</dbReference>
<evidence type="ECO:0000313" key="3">
    <source>
        <dbReference type="Proteomes" id="UP001075354"/>
    </source>
</evidence>
<dbReference type="SUPFAM" id="SSF56672">
    <property type="entry name" value="DNA/RNA polymerases"/>
    <property type="match status" value="1"/>
</dbReference>
<dbReference type="Gene3D" id="3.60.10.10">
    <property type="entry name" value="Endonuclease/exonuclease/phosphatase"/>
    <property type="match status" value="1"/>
</dbReference>
<sequence length="672" mass="76938">MGSGKELYLKFRSGISTFNLSKATSTLNKGLPVRRSLSEGVWKHKGYYVVEPNNYSSYLVIFSDDCDAEVIVYEVENAFWAFAYIAFVDQFSSISYINMDVQNVQSPTTSNVPSFGTKSCEIDTKLASFDKRITKLEAWKDLVRNDKSQLKQDVEYTERKVNNLADYNRRNCLEIHGIPEENNEDLSERVIELGKTLGVEIQTSHYDALPQRLPTRSGIKPIIVRFVNQYKREELMNAQKKKWVKVDEDGFEEIGKISGSHKHQLVYINNSLTPGKKYLAMKARIAFKEKGYNVWSLKAKEGTKLDGIKSSIDNQRQIHFIALCETWLMEHDDKYFKLSGYRDRHLVRVNQRGGGVSVYVKDSIKIIEQKVIEREVQVMVLKTKIKKEIWNLIVVYNPHKEFIHQCLNELEAILMEVGNTNTVIVGGFNLDIQLASTIERKIGNTFTHTDVAKDFSLRGTSEEEIKLLIRKLSNKSSSPKSLHNNLLKKFAITLVPTLSQLVNLSFKEGIFHVMPVHKQGDPCDPGNYRPISILSGSSRLHGGAMKNRLEKHLEDIKFHYDAQYGFRKDKDLQCAVFDFVIKVQIALDRNKYASVVFIDLKKAFDTVDHNILLSRLEKNGVKNKALQWFKSYLGQRPQQVKLCNFLSSILEILRGVPQGSILGTTFVPHIHK</sequence>
<dbReference type="GO" id="GO:0071897">
    <property type="term" value="P:DNA biosynthetic process"/>
    <property type="evidence" value="ECO:0007669"/>
    <property type="project" value="UniProtKB-ARBA"/>
</dbReference>
<comment type="caution">
    <text evidence="2">The sequence shown here is derived from an EMBL/GenBank/DDBJ whole genome shotgun (WGS) entry which is preliminary data.</text>
</comment>
<dbReference type="InterPro" id="IPR043502">
    <property type="entry name" value="DNA/RNA_pol_sf"/>
</dbReference>